<gene>
    <name evidence="3" type="ORF">C0601_04650</name>
</gene>
<dbReference type="Proteomes" id="UP000234857">
    <property type="component" value="Unassembled WGS sequence"/>
</dbReference>
<evidence type="ECO:0000313" key="4">
    <source>
        <dbReference type="Proteomes" id="UP000234857"/>
    </source>
</evidence>
<evidence type="ECO:0000256" key="1">
    <source>
        <dbReference type="SAM" id="Phobius"/>
    </source>
</evidence>
<accession>A0A2N5ZHX7</accession>
<dbReference type="EMBL" id="PKTG01000064">
    <property type="protein sequence ID" value="PLX18310.1"/>
    <property type="molecule type" value="Genomic_DNA"/>
</dbReference>
<evidence type="ECO:0000259" key="2">
    <source>
        <dbReference type="Pfam" id="PF13548"/>
    </source>
</evidence>
<keyword evidence="1" id="KW-0812">Transmembrane</keyword>
<dbReference type="Pfam" id="PF13548">
    <property type="entry name" value="DUF4126"/>
    <property type="match status" value="1"/>
</dbReference>
<feature type="transmembrane region" description="Helical" evidence="1">
    <location>
        <begin position="175"/>
        <end position="194"/>
    </location>
</feature>
<dbReference type="InterPro" id="IPR025196">
    <property type="entry name" value="DUF4126"/>
</dbReference>
<sequence>MFNSWECSGFLYTIIPVQLFNTIIGSAFSSGINLYLTVALLGLMQRFNVFQLPGDLTMLGKTPIIIAAIVAYLIEFVADKVPAVDSIWDSVHTFIRPIGAAAISYYGMQDQSQVWQLAATVLAGGVALESHLAKASSRMAINTSPEPVSNSIASVAEDGIVAFLIFLIAKYPLVAFGVIILMIILGFLIIKIFFKLLKKIFSKKAVNSEM</sequence>
<reference evidence="3 4" key="1">
    <citation type="submission" date="2017-11" db="EMBL/GenBank/DDBJ databases">
        <title>Genome-resolved metagenomics identifies genetic mobility, metabolic interactions, and unexpected diversity in perchlorate-reducing communities.</title>
        <authorList>
            <person name="Barnum T.P."/>
            <person name="Figueroa I.A."/>
            <person name="Carlstrom C.I."/>
            <person name="Lucas L.N."/>
            <person name="Engelbrektson A.L."/>
            <person name="Coates J.D."/>
        </authorList>
    </citation>
    <scope>NUCLEOTIDE SEQUENCE [LARGE SCALE GENOMIC DNA]</scope>
    <source>
        <strain evidence="3">BM706</strain>
    </source>
</reference>
<proteinExistence type="predicted"/>
<protein>
    <submittedName>
        <fullName evidence="3">DUF4126 domain-containing protein</fullName>
    </submittedName>
</protein>
<organism evidence="3 4">
    <name type="scientific">Muiribacterium halophilum</name>
    <dbReference type="NCBI Taxonomy" id="2053465"/>
    <lineage>
        <taxon>Bacteria</taxon>
        <taxon>Candidatus Muiribacteriota</taxon>
        <taxon>Candidatus Muiribacteriia</taxon>
        <taxon>Candidatus Muiribacteriales</taxon>
        <taxon>Candidatus Muiribacteriaceae</taxon>
        <taxon>Candidatus Muiribacterium</taxon>
    </lineage>
</organism>
<dbReference type="AlphaFoldDB" id="A0A2N5ZHX7"/>
<feature type="transmembrane region" description="Helical" evidence="1">
    <location>
        <begin position="20"/>
        <end position="44"/>
    </location>
</feature>
<evidence type="ECO:0000313" key="3">
    <source>
        <dbReference type="EMBL" id="PLX18310.1"/>
    </source>
</evidence>
<feature type="domain" description="DUF4126" evidence="2">
    <location>
        <begin position="23"/>
        <end position="190"/>
    </location>
</feature>
<name>A0A2N5ZHX7_MUIH1</name>
<feature type="transmembrane region" description="Helical" evidence="1">
    <location>
        <begin position="56"/>
        <end position="74"/>
    </location>
</feature>
<keyword evidence="1" id="KW-1133">Transmembrane helix</keyword>
<keyword evidence="1" id="KW-0472">Membrane</keyword>
<comment type="caution">
    <text evidence="3">The sequence shown here is derived from an EMBL/GenBank/DDBJ whole genome shotgun (WGS) entry which is preliminary data.</text>
</comment>